<dbReference type="InterPro" id="IPR006726">
    <property type="entry name" value="PHBA_efflux_AaeB/fusaric-R"/>
</dbReference>
<evidence type="ECO:0000256" key="6">
    <source>
        <dbReference type="ARBA" id="ARBA00023136"/>
    </source>
</evidence>
<evidence type="ECO:0000313" key="8">
    <source>
        <dbReference type="EMBL" id="ACV67356.1"/>
    </source>
</evidence>
<dbReference type="STRING" id="485915.Dret_0054"/>
<feature type="transmembrane region" description="Helical" evidence="7">
    <location>
        <begin position="135"/>
        <end position="154"/>
    </location>
</feature>
<keyword evidence="3" id="KW-1003">Cell membrane</keyword>
<comment type="subcellular location">
    <subcellularLocation>
        <location evidence="1">Cell membrane</location>
        <topology evidence="1">Multi-pass membrane protein</topology>
    </subcellularLocation>
</comment>
<dbReference type="RefSeq" id="WP_015750516.1">
    <property type="nucleotide sequence ID" value="NC_013223.1"/>
</dbReference>
<keyword evidence="5 7" id="KW-1133">Transmembrane helix</keyword>
<protein>
    <recommendedName>
        <fullName evidence="10">Fusaric acid resistance protein conserved region</fullName>
    </recommendedName>
</protein>
<gene>
    <name evidence="8" type="ordered locus">Dret_0054</name>
</gene>
<feature type="transmembrane region" description="Helical" evidence="7">
    <location>
        <begin position="20"/>
        <end position="46"/>
    </location>
</feature>
<reference evidence="8 9" key="2">
    <citation type="journal article" date="2010" name="Stand. Genomic Sci.">
        <title>Complete genome sequence of Desulfohalobium retbaense type strain (HR(100)).</title>
        <authorList>
            <person name="Spring S."/>
            <person name="Nolan M."/>
            <person name="Lapidus A."/>
            <person name="Glavina Del Rio T."/>
            <person name="Copeland A."/>
            <person name="Tice H."/>
            <person name="Cheng J.F."/>
            <person name="Lucas S."/>
            <person name="Land M."/>
            <person name="Chen F."/>
            <person name="Bruce D."/>
            <person name="Goodwin L."/>
            <person name="Pitluck S."/>
            <person name="Ivanova N."/>
            <person name="Mavromatis K."/>
            <person name="Mikhailova N."/>
            <person name="Pati A."/>
            <person name="Chen A."/>
            <person name="Palaniappan K."/>
            <person name="Hauser L."/>
            <person name="Chang Y.J."/>
            <person name="Jeffries C.D."/>
            <person name="Munk C."/>
            <person name="Kiss H."/>
            <person name="Chain P."/>
            <person name="Han C."/>
            <person name="Brettin T."/>
            <person name="Detter J.C."/>
            <person name="Schuler E."/>
            <person name="Goker M."/>
            <person name="Rohde M."/>
            <person name="Bristow J."/>
            <person name="Eisen J.A."/>
            <person name="Markowitz V."/>
            <person name="Hugenholtz P."/>
            <person name="Kyrpides N.C."/>
            <person name="Klenk H.P."/>
        </authorList>
    </citation>
    <scope>NUCLEOTIDE SEQUENCE [LARGE SCALE GENOMIC DNA]</scope>
    <source>
        <strain evidence="8 9">DSM 5692</strain>
    </source>
</reference>
<dbReference type="HOGENOM" id="CLU_059320_0_0_7"/>
<feature type="transmembrane region" description="Helical" evidence="7">
    <location>
        <begin position="58"/>
        <end position="78"/>
    </location>
</feature>
<keyword evidence="9" id="KW-1185">Reference proteome</keyword>
<dbReference type="GO" id="GO:0005886">
    <property type="term" value="C:plasma membrane"/>
    <property type="evidence" value="ECO:0007669"/>
    <property type="project" value="UniProtKB-SubCell"/>
</dbReference>
<keyword evidence="4 7" id="KW-0812">Transmembrane</keyword>
<evidence type="ECO:0000256" key="5">
    <source>
        <dbReference type="ARBA" id="ARBA00022989"/>
    </source>
</evidence>
<feature type="transmembrane region" description="Helical" evidence="7">
    <location>
        <begin position="84"/>
        <end position="100"/>
    </location>
</feature>
<proteinExistence type="predicted"/>
<evidence type="ECO:0008006" key="10">
    <source>
        <dbReference type="Google" id="ProtNLM"/>
    </source>
</evidence>
<evidence type="ECO:0000256" key="2">
    <source>
        <dbReference type="ARBA" id="ARBA00022448"/>
    </source>
</evidence>
<dbReference type="Proteomes" id="UP000001052">
    <property type="component" value="Chromosome"/>
</dbReference>
<accession>C8WZ81</accession>
<evidence type="ECO:0000256" key="1">
    <source>
        <dbReference type="ARBA" id="ARBA00004651"/>
    </source>
</evidence>
<evidence type="ECO:0000256" key="4">
    <source>
        <dbReference type="ARBA" id="ARBA00022692"/>
    </source>
</evidence>
<keyword evidence="6 7" id="KW-0472">Membrane</keyword>
<sequence>MDFSDTSRVHLRHGVKTGLAATLAYLATLVLGLKFGYWAVLSTVIVMQMNVADSIRMCRYRFFGTALGAVLGIGAILVFPVQPFWTAMAVFITTGFCAYMTRYDVRYRMAAITVCIVVLASIGEPNRVVFSLYRVLEIGIGVFCAFAVTVLVWPRRAGQDLRRRLNAQFEVAAREVQLLTHTFVSGGSLPGTNRIEALESEAAELRELLDKVMRHERRLYNEDTARLNRNVSTLSRCAENLRSMHTILRAEPGAPPDIMQDELRELAAAAGAVVEARHNVPPEDLRRLERAIAAAEQQMHLLRGQGATRTYYLEEVLRFFSFYYALMRFGKDGLDCRH</sequence>
<dbReference type="AlphaFoldDB" id="C8WZ81"/>
<feature type="transmembrane region" description="Helical" evidence="7">
    <location>
        <begin position="107"/>
        <end position="123"/>
    </location>
</feature>
<dbReference type="OrthoDB" id="5447986at2"/>
<dbReference type="PANTHER" id="PTHR30509:SF9">
    <property type="entry name" value="MULTIDRUG RESISTANCE PROTEIN MDTO"/>
    <property type="match status" value="1"/>
</dbReference>
<dbReference type="PANTHER" id="PTHR30509">
    <property type="entry name" value="P-HYDROXYBENZOIC ACID EFFLUX PUMP SUBUNIT-RELATED"/>
    <property type="match status" value="1"/>
</dbReference>
<dbReference type="EMBL" id="CP001734">
    <property type="protein sequence ID" value="ACV67356.1"/>
    <property type="molecule type" value="Genomic_DNA"/>
</dbReference>
<dbReference type="Pfam" id="PF04632">
    <property type="entry name" value="FUSC"/>
    <property type="match status" value="1"/>
</dbReference>
<evidence type="ECO:0000256" key="3">
    <source>
        <dbReference type="ARBA" id="ARBA00022475"/>
    </source>
</evidence>
<evidence type="ECO:0000256" key="7">
    <source>
        <dbReference type="SAM" id="Phobius"/>
    </source>
</evidence>
<keyword evidence="2" id="KW-0813">Transport</keyword>
<reference evidence="9" key="1">
    <citation type="submission" date="2009-09" db="EMBL/GenBank/DDBJ databases">
        <title>The complete chromosome of Desulfohalobium retbaense DSM 5692.</title>
        <authorList>
            <consortium name="US DOE Joint Genome Institute (JGI-PGF)"/>
            <person name="Lucas S."/>
            <person name="Copeland A."/>
            <person name="Lapidus A."/>
            <person name="Glavina del Rio T."/>
            <person name="Dalin E."/>
            <person name="Tice H."/>
            <person name="Bruce D."/>
            <person name="Goodwin L."/>
            <person name="Pitluck S."/>
            <person name="Kyrpides N."/>
            <person name="Mavromatis K."/>
            <person name="Ivanova N."/>
            <person name="Mikhailova N."/>
            <person name="Munk A.C."/>
            <person name="Brettin T."/>
            <person name="Detter J.C."/>
            <person name="Han C."/>
            <person name="Tapia R."/>
            <person name="Larimer F."/>
            <person name="Land M."/>
            <person name="Hauser L."/>
            <person name="Markowitz V."/>
            <person name="Cheng J.-F."/>
            <person name="Hugenholtz P."/>
            <person name="Woyke T."/>
            <person name="Wu D."/>
            <person name="Spring S."/>
            <person name="Klenk H.-P."/>
            <person name="Eisen J.A."/>
        </authorList>
    </citation>
    <scope>NUCLEOTIDE SEQUENCE [LARGE SCALE GENOMIC DNA]</scope>
    <source>
        <strain evidence="9">DSM 5692</strain>
    </source>
</reference>
<evidence type="ECO:0000313" key="9">
    <source>
        <dbReference type="Proteomes" id="UP000001052"/>
    </source>
</evidence>
<dbReference type="eggNOG" id="COG1289">
    <property type="taxonomic scope" value="Bacteria"/>
</dbReference>
<dbReference type="GO" id="GO:0022857">
    <property type="term" value="F:transmembrane transporter activity"/>
    <property type="evidence" value="ECO:0007669"/>
    <property type="project" value="InterPro"/>
</dbReference>
<dbReference type="KEGG" id="drt:Dret_0054"/>
<name>C8WZ81_DESRD</name>
<organism evidence="8 9">
    <name type="scientific">Desulfohalobium retbaense (strain ATCC 49708 / DSM 5692 / JCM 16813 / HR100)</name>
    <dbReference type="NCBI Taxonomy" id="485915"/>
    <lineage>
        <taxon>Bacteria</taxon>
        <taxon>Pseudomonadati</taxon>
        <taxon>Thermodesulfobacteriota</taxon>
        <taxon>Desulfovibrionia</taxon>
        <taxon>Desulfovibrionales</taxon>
        <taxon>Desulfohalobiaceae</taxon>
        <taxon>Desulfohalobium</taxon>
    </lineage>
</organism>